<dbReference type="GO" id="GO:0016810">
    <property type="term" value="F:hydrolase activity, acting on carbon-nitrogen (but not peptide) bonds"/>
    <property type="evidence" value="ECO:0007669"/>
    <property type="project" value="InterPro"/>
</dbReference>
<dbReference type="PANTHER" id="PTHR43135:SF3">
    <property type="entry name" value="ALPHA-D-RIBOSE 1-METHYLPHOSPHONATE 5-TRIPHOSPHATE DIPHOSPHATASE"/>
    <property type="match status" value="1"/>
</dbReference>
<organism evidence="2 3">
    <name type="scientific">Actinomadura decatromicini</name>
    <dbReference type="NCBI Taxonomy" id="2604572"/>
    <lineage>
        <taxon>Bacteria</taxon>
        <taxon>Bacillati</taxon>
        <taxon>Actinomycetota</taxon>
        <taxon>Actinomycetes</taxon>
        <taxon>Streptosporangiales</taxon>
        <taxon>Thermomonosporaceae</taxon>
        <taxon>Actinomadura</taxon>
    </lineage>
</organism>
<dbReference type="RefSeq" id="WP_148766332.1">
    <property type="nucleotide sequence ID" value="NZ_VSRQ01000008.1"/>
</dbReference>
<keyword evidence="3" id="KW-1185">Reference proteome</keyword>
<feature type="domain" description="Amidohydrolase-related" evidence="1">
    <location>
        <begin position="53"/>
        <end position="406"/>
    </location>
</feature>
<name>A0A5D3F8E0_9ACTN</name>
<evidence type="ECO:0000259" key="1">
    <source>
        <dbReference type="Pfam" id="PF01979"/>
    </source>
</evidence>
<dbReference type="PANTHER" id="PTHR43135">
    <property type="entry name" value="ALPHA-D-RIBOSE 1-METHYLPHOSPHONATE 5-TRIPHOSPHATE DIPHOSPHATASE"/>
    <property type="match status" value="1"/>
</dbReference>
<evidence type="ECO:0000313" key="2">
    <source>
        <dbReference type="EMBL" id="TYK44342.1"/>
    </source>
</evidence>
<dbReference type="Gene3D" id="2.30.40.10">
    <property type="entry name" value="Urease, subunit C, domain 1"/>
    <property type="match status" value="1"/>
</dbReference>
<accession>A0A5D3F8E0</accession>
<dbReference type="SUPFAM" id="SSF51338">
    <property type="entry name" value="Composite domain of metallo-dependent hydrolases"/>
    <property type="match status" value="1"/>
</dbReference>
<evidence type="ECO:0000313" key="3">
    <source>
        <dbReference type="Proteomes" id="UP000323505"/>
    </source>
</evidence>
<dbReference type="Gene3D" id="3.20.20.140">
    <property type="entry name" value="Metal-dependent hydrolases"/>
    <property type="match status" value="1"/>
</dbReference>
<keyword evidence="2" id="KW-0378">Hydrolase</keyword>
<protein>
    <submittedName>
        <fullName evidence="2">Amidohydrolase family protein</fullName>
    </submittedName>
</protein>
<dbReference type="InterPro" id="IPR032466">
    <property type="entry name" value="Metal_Hydrolase"/>
</dbReference>
<dbReference type="CDD" id="cd01299">
    <property type="entry name" value="Met_dep_hydrolase_A"/>
    <property type="match status" value="1"/>
</dbReference>
<gene>
    <name evidence="2" type="ORF">FXF68_33175</name>
</gene>
<sequence>MTTTLALTGAALIDGTGADPVSGRVVVVADGRILDVARTPPAGAEVVDLTGCTLMPGLIDAHAHLGLSSDLQGLVTGQISAAEIAAAIFGAAERALREGFTTVRDCGGIDAGVVRAVSSGAVLGPRVLTSGPILSQTGGGGHYAPPWEPSRRWETRDMPGLLGMSLLADGPAEMRRAAREAFRRGAGFLKLMVTGAVLAHGDELDHTQLGVEEIAVAVREARARNTYVTAHAHNNAGIRNALEAGVTCVEHGSRLDERTAAEMRRHGASLVPTLSVAHQLIDSTEAVGLPPEMAGRAELVLDGMRQAVLVAREAGVPIGSGSDLIGPDQTGRARELVLKAELLGPMGALVSATRTNAEILGLADEVGTVAPGKAADLVALDGSPLDDPSIFLDPDRVRLVVHRGRVISAVRNR</sequence>
<dbReference type="InterPro" id="IPR006680">
    <property type="entry name" value="Amidohydro-rel"/>
</dbReference>
<dbReference type="Proteomes" id="UP000323505">
    <property type="component" value="Unassembled WGS sequence"/>
</dbReference>
<dbReference type="InterPro" id="IPR011059">
    <property type="entry name" value="Metal-dep_hydrolase_composite"/>
</dbReference>
<reference evidence="2 3" key="1">
    <citation type="submission" date="2019-08" db="EMBL/GenBank/DDBJ databases">
        <title>Actinomadura sp. nov. CYP1-5 isolated from mountain soil.</title>
        <authorList>
            <person name="Songsumanus A."/>
            <person name="Kuncharoen N."/>
            <person name="Kudo T."/>
            <person name="Yuki M."/>
            <person name="Igarashi Y."/>
            <person name="Tanasupawat S."/>
        </authorList>
    </citation>
    <scope>NUCLEOTIDE SEQUENCE [LARGE SCALE GENOMIC DNA]</scope>
    <source>
        <strain evidence="2 3">CYP1-5</strain>
    </source>
</reference>
<dbReference type="EMBL" id="VSRQ01000008">
    <property type="protein sequence ID" value="TYK44342.1"/>
    <property type="molecule type" value="Genomic_DNA"/>
</dbReference>
<comment type="caution">
    <text evidence="2">The sequence shown here is derived from an EMBL/GenBank/DDBJ whole genome shotgun (WGS) entry which is preliminary data.</text>
</comment>
<dbReference type="SUPFAM" id="SSF51556">
    <property type="entry name" value="Metallo-dependent hydrolases"/>
    <property type="match status" value="1"/>
</dbReference>
<dbReference type="AlphaFoldDB" id="A0A5D3F8E0"/>
<dbReference type="InterPro" id="IPR057744">
    <property type="entry name" value="OTAase-like"/>
</dbReference>
<proteinExistence type="predicted"/>
<dbReference type="InterPro" id="IPR051781">
    <property type="entry name" value="Metallo-dep_Hydrolase"/>
</dbReference>
<dbReference type="Pfam" id="PF01979">
    <property type="entry name" value="Amidohydro_1"/>
    <property type="match status" value="1"/>
</dbReference>